<comment type="caution">
    <text evidence="3">The sequence shown here is derived from an EMBL/GenBank/DDBJ whole genome shotgun (WGS) entry which is preliminary data.</text>
</comment>
<accession>A0A150MJB6</accession>
<dbReference type="PATRIC" id="fig|153151.4.peg.1309"/>
<evidence type="ECO:0008006" key="5">
    <source>
        <dbReference type="Google" id="ProtNLM"/>
    </source>
</evidence>
<sequence length="188" mass="20989">MRKTLLITLIAVVSALFSGCGNNEKASAPEKDSKQIDQVQGVDQQKSDGKEAFENYLNSITPILQEIGTWGQKYEDLRTKSANGQISNEEFAAAISNELLPEGNKLQEKMESIMPEEKEFRDVQEKLNQMMAKNNQAFSEIIAAINAGDASKITSANNLLSEARELERQAYYDLKDLSDKYGVPFMNQ</sequence>
<dbReference type="EMBL" id="LQYW01000149">
    <property type="protein sequence ID" value="KYD24634.1"/>
    <property type="molecule type" value="Genomic_DNA"/>
</dbReference>
<dbReference type="AlphaFoldDB" id="A0A150MJB6"/>
<organism evidence="3 4">
    <name type="scientific">Parageobacillus toebii</name>
    <dbReference type="NCBI Taxonomy" id="153151"/>
    <lineage>
        <taxon>Bacteria</taxon>
        <taxon>Bacillati</taxon>
        <taxon>Bacillota</taxon>
        <taxon>Bacilli</taxon>
        <taxon>Bacillales</taxon>
        <taxon>Anoxybacillaceae</taxon>
        <taxon>Parageobacillus</taxon>
    </lineage>
</organism>
<reference evidence="3 4" key="1">
    <citation type="submission" date="2016-01" db="EMBL/GenBank/DDBJ databases">
        <title>Draft Genome Sequences of Seven Thermophilic Sporeformers Isolated from Foods.</title>
        <authorList>
            <person name="Berendsen E.M."/>
            <person name="Wells-Bennik M.H."/>
            <person name="Krawcyk A.O."/>
            <person name="De Jong A."/>
            <person name="Holsappel S."/>
            <person name="Eijlander R.T."/>
            <person name="Kuipers O.P."/>
        </authorList>
    </citation>
    <scope>NUCLEOTIDE SEQUENCE [LARGE SCALE GENOMIC DNA]</scope>
    <source>
        <strain evidence="3 4">B4110</strain>
    </source>
</reference>
<keyword evidence="2" id="KW-0732">Signal</keyword>
<dbReference type="RefSeq" id="WP_062678912.1">
    <property type="nucleotide sequence ID" value="NZ_LQYW01000149.1"/>
</dbReference>
<feature type="signal peptide" evidence="2">
    <location>
        <begin position="1"/>
        <end position="18"/>
    </location>
</feature>
<evidence type="ECO:0000313" key="3">
    <source>
        <dbReference type="EMBL" id="KYD24634.1"/>
    </source>
</evidence>
<feature type="region of interest" description="Disordered" evidence="1">
    <location>
        <begin position="23"/>
        <end position="48"/>
    </location>
</feature>
<evidence type="ECO:0000256" key="2">
    <source>
        <dbReference type="SAM" id="SignalP"/>
    </source>
</evidence>
<dbReference type="Proteomes" id="UP000075324">
    <property type="component" value="Unassembled WGS sequence"/>
</dbReference>
<evidence type="ECO:0000256" key="1">
    <source>
        <dbReference type="SAM" id="MobiDB-lite"/>
    </source>
</evidence>
<protein>
    <recommendedName>
        <fullName evidence="5">Lipoprotein</fullName>
    </recommendedName>
</protein>
<gene>
    <name evidence="3" type="ORF">B4110_0643</name>
</gene>
<dbReference type="PROSITE" id="PS51257">
    <property type="entry name" value="PROKAR_LIPOPROTEIN"/>
    <property type="match status" value="1"/>
</dbReference>
<proteinExistence type="predicted"/>
<evidence type="ECO:0000313" key="4">
    <source>
        <dbReference type="Proteomes" id="UP000075324"/>
    </source>
</evidence>
<feature type="chain" id="PRO_5039273797" description="Lipoprotein" evidence="2">
    <location>
        <begin position="19"/>
        <end position="188"/>
    </location>
</feature>
<name>A0A150MJB6_9BACL</name>